<dbReference type="EMBL" id="ANOF01000186">
    <property type="protein sequence ID" value="EMI23675.1"/>
    <property type="molecule type" value="Genomic_DNA"/>
</dbReference>
<evidence type="ECO:0000313" key="2">
    <source>
        <dbReference type="Proteomes" id="UP000011996"/>
    </source>
</evidence>
<accession>M5RWJ5</accession>
<protein>
    <submittedName>
        <fullName evidence="1">Uncharacterized protein</fullName>
    </submittedName>
</protein>
<sequence length="45" mass="5048">MNRSPFCEFALAAKAQGRCYRLACSDLTAFRVVQRTAVTPRRDGL</sequence>
<organism evidence="1 2">
    <name type="scientific">Rhodopirellula europaea SH398</name>
    <dbReference type="NCBI Taxonomy" id="1263868"/>
    <lineage>
        <taxon>Bacteria</taxon>
        <taxon>Pseudomonadati</taxon>
        <taxon>Planctomycetota</taxon>
        <taxon>Planctomycetia</taxon>
        <taxon>Pirellulales</taxon>
        <taxon>Pirellulaceae</taxon>
        <taxon>Rhodopirellula</taxon>
    </lineage>
</organism>
<dbReference type="Proteomes" id="UP000011996">
    <property type="component" value="Unassembled WGS sequence"/>
</dbReference>
<dbReference type="STRING" id="1263868.RESH_05741"/>
<evidence type="ECO:0000313" key="1">
    <source>
        <dbReference type="EMBL" id="EMI23675.1"/>
    </source>
</evidence>
<comment type="caution">
    <text evidence="1">The sequence shown here is derived from an EMBL/GenBank/DDBJ whole genome shotgun (WGS) entry which is preliminary data.</text>
</comment>
<dbReference type="PATRIC" id="fig|1263868.3.peg.6220"/>
<dbReference type="AlphaFoldDB" id="M5RWJ5"/>
<gene>
    <name evidence="1" type="ORF">RESH_05741</name>
</gene>
<reference evidence="1 2" key="1">
    <citation type="journal article" date="2013" name="Mar. Genomics">
        <title>Expression of sulfatases in Rhodopirellula baltica and the diversity of sulfatases in the genus Rhodopirellula.</title>
        <authorList>
            <person name="Wegner C.E."/>
            <person name="Richter-Heitmann T."/>
            <person name="Klindworth A."/>
            <person name="Klockow C."/>
            <person name="Richter M."/>
            <person name="Achstetter T."/>
            <person name="Glockner F.O."/>
            <person name="Harder J."/>
        </authorList>
    </citation>
    <scope>NUCLEOTIDE SEQUENCE [LARGE SCALE GENOMIC DNA]</scope>
    <source>
        <strain evidence="1 2">SH398</strain>
    </source>
</reference>
<proteinExistence type="predicted"/>
<name>M5RWJ5_9BACT</name>